<dbReference type="EC" id="2.7.11.1" evidence="4"/>
<keyword evidence="4" id="KW-0723">Serine/threonine-protein kinase</keyword>
<keyword evidence="2" id="KW-0812">Transmembrane</keyword>
<protein>
    <submittedName>
        <fullName evidence="4">Serine/threonine protein kinase</fullName>
        <ecNumber evidence="4">2.7.11.1</ecNumber>
    </submittedName>
</protein>
<dbReference type="CDD" id="cd06577">
    <property type="entry name" value="PASTA_pknB"/>
    <property type="match status" value="1"/>
</dbReference>
<dbReference type="Gene3D" id="3.30.10.20">
    <property type="match status" value="1"/>
</dbReference>
<evidence type="ECO:0000259" key="3">
    <source>
        <dbReference type="Pfam" id="PF03793"/>
    </source>
</evidence>
<feature type="transmembrane region" description="Helical" evidence="2">
    <location>
        <begin position="142"/>
        <end position="165"/>
    </location>
</feature>
<keyword evidence="4" id="KW-0418">Kinase</keyword>
<sequence>MKCPYCGNDESPDSKFCGNCGQPLQQQVSQAAPASQPAVSQMPQPSAAQQPATPAVPLPGGGFAPAPAAPQEPLQPTQPLQPAQSQPQPQQPVAQPAWPQAQQFAQPSGAGVSTPAAPATQPSAATPAVPGKTPKPKSRGKFIGLIVAVVIALALGVGLALFFTYRAGIWGGTPLPTAEEISGASGGEATADGVVTQLKAKGVKASKAIIFSGKKKGVFLGYEGMKPGDRVQKDAAVIVQESGGPGVPKNTMGKQATKVVSTFKTMGVPVHYKQVPVSDTKKKPIGSVVATYPAEGQALSDGDKDDGIYIGVATKSDGGAISIDIVGRDVDTAKSELESQGHDVTLVPRLASKKFVGKVSGSDPMPGSTVAEGDAVTLYYGIDASGVKDAYTVHDSPETGGDNLLGVSGVAAGTWCNNSGDCITFKDGGDGSEGNSYIPYPKGRDGTEYGEYESLSSCDAIQQPYCSSPKADYLLTGDTGAFELFPRSSMTNYWCGTSQEDSNTAGGIVCNNGKMVENGDYNNISGATYHMQDFYLVVPVGADLNKLESDGYFDADALAAAKKQKAVNTTKPFLIYRDPKLYDKTTADMTNNSANPFMPYNGYVGSKSDIVKMKPAPSDDTVYYLTVSIDLDWGELPDADVK</sequence>
<organism evidence="4 5">
    <name type="scientific">Bifidobacterium bifidum (strain PRL2010)</name>
    <dbReference type="NCBI Taxonomy" id="702459"/>
    <lineage>
        <taxon>Bacteria</taxon>
        <taxon>Bacillati</taxon>
        <taxon>Actinomycetota</taxon>
        <taxon>Actinomycetes</taxon>
        <taxon>Bifidobacteriales</taxon>
        <taxon>Bifidobacteriaceae</taxon>
        <taxon>Bifidobacterium</taxon>
    </lineage>
</organism>
<dbReference type="HOGENOM" id="CLU_019680_0_0_11"/>
<dbReference type="AlphaFoldDB" id="A0A0H3EEQ6"/>
<dbReference type="eggNOG" id="COG2815">
    <property type="taxonomic scope" value="Bacteria"/>
</dbReference>
<proteinExistence type="predicted"/>
<dbReference type="KEGG" id="bbp:BBPR_1747"/>
<evidence type="ECO:0000256" key="2">
    <source>
        <dbReference type="SAM" id="Phobius"/>
    </source>
</evidence>
<evidence type="ECO:0000313" key="4">
    <source>
        <dbReference type="EMBL" id="ADP36765.1"/>
    </source>
</evidence>
<keyword evidence="2" id="KW-1133">Transmembrane helix</keyword>
<dbReference type="Proteomes" id="UP000002312">
    <property type="component" value="Chromosome"/>
</dbReference>
<gene>
    <name evidence="4" type="ordered locus">BBPR_1747</name>
</gene>
<accession>A0A0H3EEQ6</accession>
<dbReference type="Pfam" id="PF03793">
    <property type="entry name" value="PASTA"/>
    <property type="match status" value="1"/>
</dbReference>
<keyword evidence="2" id="KW-0472">Membrane</keyword>
<keyword evidence="4" id="KW-0808">Transferase</keyword>
<evidence type="ECO:0000313" key="5">
    <source>
        <dbReference type="Proteomes" id="UP000002312"/>
    </source>
</evidence>
<feature type="region of interest" description="Disordered" evidence="1">
    <location>
        <begin position="1"/>
        <end position="137"/>
    </location>
</feature>
<dbReference type="GO" id="GO:0004674">
    <property type="term" value="F:protein serine/threonine kinase activity"/>
    <property type="evidence" value="ECO:0007669"/>
    <property type="project" value="UniProtKB-KW"/>
</dbReference>
<name>A0A0H3EEQ6_BIFBP</name>
<dbReference type="InterPro" id="IPR005543">
    <property type="entry name" value="PASTA_dom"/>
</dbReference>
<dbReference type="OrthoDB" id="3240505at2"/>
<feature type="domain" description="PASTA" evidence="3">
    <location>
        <begin position="324"/>
        <end position="380"/>
    </location>
</feature>
<evidence type="ECO:0000256" key="1">
    <source>
        <dbReference type="SAM" id="MobiDB-lite"/>
    </source>
</evidence>
<dbReference type="PATRIC" id="fig|702459.3.peg.1803"/>
<reference evidence="4 5" key="1">
    <citation type="journal article" date="2010" name="Proc. Natl. Acad. Sci. U.S.A.">
        <title>Genome analysis of Bifidobacterium bifidum PRL2010 reveals metabolic pathways for host-derived glycan foraging.</title>
        <authorList>
            <person name="Turroni F."/>
            <person name="Bottacini F."/>
            <person name="Foroni E."/>
            <person name="Mulder I."/>
            <person name="Kim J.H."/>
            <person name="Zomer A."/>
            <person name="Sanchez B."/>
            <person name="Bidossi A."/>
            <person name="Ferrarini A."/>
            <person name="Giubellini V."/>
            <person name="Delledonne M."/>
            <person name="Henrissat B."/>
            <person name="Coutinho P."/>
            <person name="Oggioni M."/>
            <person name="Fitzgerald G.F."/>
            <person name="Mills D."/>
            <person name="Margolles A."/>
            <person name="Kelly D."/>
            <person name="van Sinderen D."/>
            <person name="Ventura M."/>
        </authorList>
    </citation>
    <scope>NUCLEOTIDE SEQUENCE [LARGE SCALE GENOMIC DNA]</scope>
    <source>
        <strain evidence="4 5">PRL2010</strain>
    </source>
</reference>
<dbReference type="EMBL" id="CP001840">
    <property type="protein sequence ID" value="ADP36765.1"/>
    <property type="molecule type" value="Genomic_DNA"/>
</dbReference>
<feature type="compositionally biased region" description="Low complexity" evidence="1">
    <location>
        <begin position="22"/>
        <end position="55"/>
    </location>
</feature>
<feature type="compositionally biased region" description="Low complexity" evidence="1">
    <location>
        <begin position="64"/>
        <end position="130"/>
    </location>
</feature>